<gene>
    <name evidence="2" type="ORF">ABC977_15245</name>
</gene>
<dbReference type="Pfam" id="PF00583">
    <property type="entry name" value="Acetyltransf_1"/>
    <property type="match status" value="1"/>
</dbReference>
<keyword evidence="2" id="KW-0012">Acyltransferase</keyword>
<dbReference type="Proteomes" id="UP001564408">
    <property type="component" value="Unassembled WGS sequence"/>
</dbReference>
<accession>A0ABV4BIF3</accession>
<dbReference type="PROSITE" id="PS51186">
    <property type="entry name" value="GNAT"/>
    <property type="match status" value="1"/>
</dbReference>
<dbReference type="GO" id="GO:0016746">
    <property type="term" value="F:acyltransferase activity"/>
    <property type="evidence" value="ECO:0007669"/>
    <property type="project" value="UniProtKB-KW"/>
</dbReference>
<name>A0ABV4BIF3_9GAMM</name>
<evidence type="ECO:0000259" key="1">
    <source>
        <dbReference type="PROSITE" id="PS51186"/>
    </source>
</evidence>
<protein>
    <submittedName>
        <fullName evidence="2">GNAT family N-acetyltransferase</fullName>
        <ecNumber evidence="2">2.3.1.-</ecNumber>
    </submittedName>
</protein>
<comment type="caution">
    <text evidence="2">The sequence shown here is derived from an EMBL/GenBank/DDBJ whole genome shotgun (WGS) entry which is preliminary data.</text>
</comment>
<dbReference type="InterPro" id="IPR000182">
    <property type="entry name" value="GNAT_dom"/>
</dbReference>
<reference evidence="2 3" key="1">
    <citation type="submission" date="2024-05" db="EMBL/GenBank/DDBJ databases">
        <title>Genome Sequence and Characterization of the New Strain Purple Sulfur Bacterium of Genus Thioalkalicoccus.</title>
        <authorList>
            <person name="Bryantseva I.A."/>
            <person name="Kyndt J.A."/>
            <person name="Imhoff J.F."/>
        </authorList>
    </citation>
    <scope>NUCLEOTIDE SEQUENCE [LARGE SCALE GENOMIC DNA]</scope>
    <source>
        <strain evidence="2 3">Um2</strain>
    </source>
</reference>
<keyword evidence="3" id="KW-1185">Reference proteome</keyword>
<feature type="domain" description="N-acetyltransferase" evidence="1">
    <location>
        <begin position="19"/>
        <end position="195"/>
    </location>
</feature>
<dbReference type="InterPro" id="IPR016181">
    <property type="entry name" value="Acyl_CoA_acyltransferase"/>
</dbReference>
<keyword evidence="2" id="KW-0808">Transferase</keyword>
<proteinExistence type="predicted"/>
<dbReference type="SUPFAM" id="SSF55729">
    <property type="entry name" value="Acyl-CoA N-acyltransferases (Nat)"/>
    <property type="match status" value="1"/>
</dbReference>
<dbReference type="EC" id="2.3.1.-" evidence="2"/>
<organism evidence="2 3">
    <name type="scientific">Thioalkalicoccus limnaeus</name>
    <dbReference type="NCBI Taxonomy" id="120681"/>
    <lineage>
        <taxon>Bacteria</taxon>
        <taxon>Pseudomonadati</taxon>
        <taxon>Pseudomonadota</taxon>
        <taxon>Gammaproteobacteria</taxon>
        <taxon>Chromatiales</taxon>
        <taxon>Chromatiaceae</taxon>
        <taxon>Thioalkalicoccus</taxon>
    </lineage>
</organism>
<evidence type="ECO:0000313" key="2">
    <source>
        <dbReference type="EMBL" id="MEY6433759.1"/>
    </source>
</evidence>
<dbReference type="EMBL" id="JBDKXB010000028">
    <property type="protein sequence ID" value="MEY6433759.1"/>
    <property type="molecule type" value="Genomic_DNA"/>
</dbReference>
<dbReference type="Gene3D" id="3.40.630.30">
    <property type="match status" value="1"/>
</dbReference>
<evidence type="ECO:0000313" key="3">
    <source>
        <dbReference type="Proteomes" id="UP001564408"/>
    </source>
</evidence>
<dbReference type="CDD" id="cd04301">
    <property type="entry name" value="NAT_SF"/>
    <property type="match status" value="1"/>
</dbReference>
<sequence length="199" mass="22677">MTEPNVERLTGAAIAPYLSEVARLRIAVFREWPYLYDGDMEYEKHYLATYSASPESLFVLVRDGERIVGASTGLPMADETDEFKRPFIAQGYDPQRIFYFGESVLLPAYRGRGLGVRFFEEREGYAGALGGFTHTAFCAVERPADHPRRPAGHVPLDAFWGRRGYVKHPELATTYTWKDLDEPEQTAKPMTFWLKRLTG</sequence>
<dbReference type="RefSeq" id="WP_369668146.1">
    <property type="nucleotide sequence ID" value="NZ_JBDKXB010000028.1"/>
</dbReference>